<dbReference type="SUPFAM" id="SSF53383">
    <property type="entry name" value="PLP-dependent transferases"/>
    <property type="match status" value="1"/>
</dbReference>
<dbReference type="InterPro" id="IPR005308">
    <property type="entry name" value="OKR_de-COase_N"/>
</dbReference>
<keyword evidence="4 6" id="KW-0456">Lyase</keyword>
<evidence type="ECO:0000259" key="5">
    <source>
        <dbReference type="PROSITE" id="PS00703"/>
    </source>
</evidence>
<dbReference type="InterPro" id="IPR015424">
    <property type="entry name" value="PyrdxlP-dep_Trfase"/>
</dbReference>
<protein>
    <submittedName>
        <fullName evidence="6">Ornithine decarboxylase</fullName>
        <ecNumber evidence="6">4.1.1.17</ecNumber>
    </submittedName>
</protein>
<keyword evidence="2" id="KW-0210">Decarboxylase</keyword>
<dbReference type="Gene3D" id="3.90.1150.10">
    <property type="entry name" value="Aspartate Aminotransferase, domain 1"/>
    <property type="match status" value="1"/>
</dbReference>
<comment type="similarity">
    <text evidence="1">Belongs to the Orn/Lys/Arg decarboxylase class-I family.</text>
</comment>
<keyword evidence="7" id="KW-1185">Reference proteome</keyword>
<dbReference type="EMBL" id="JBBKZU010000001">
    <property type="protein sequence ID" value="MEJ8810235.1"/>
    <property type="molecule type" value="Genomic_DNA"/>
</dbReference>
<dbReference type="RefSeq" id="WP_340355529.1">
    <property type="nucleotide sequence ID" value="NZ_JBBKZU010000001.1"/>
</dbReference>
<dbReference type="Pfam" id="PF03711">
    <property type="entry name" value="OKR_DC_1_C"/>
    <property type="match status" value="1"/>
</dbReference>
<dbReference type="Pfam" id="PF01276">
    <property type="entry name" value="OKR_DC_1"/>
    <property type="match status" value="1"/>
</dbReference>
<dbReference type="PANTHER" id="PTHR45229">
    <property type="entry name" value="CONSTITUTIVE ORNITHINE DECARBOXYLASE"/>
    <property type="match status" value="1"/>
</dbReference>
<dbReference type="SUPFAM" id="SSF55904">
    <property type="entry name" value="Ornithine decarboxylase C-terminal domain"/>
    <property type="match status" value="1"/>
</dbReference>
<dbReference type="Pfam" id="PF03709">
    <property type="entry name" value="OKR_DC_1_N"/>
    <property type="match status" value="1"/>
</dbReference>
<keyword evidence="3" id="KW-0663">Pyridoxal phosphate</keyword>
<dbReference type="InterPro" id="IPR015421">
    <property type="entry name" value="PyrdxlP-dep_Trfase_major"/>
</dbReference>
<dbReference type="Proteomes" id="UP001365846">
    <property type="component" value="Unassembled WGS sequence"/>
</dbReference>
<dbReference type="Gene3D" id="3.40.50.2300">
    <property type="match status" value="1"/>
</dbReference>
<dbReference type="Gene3D" id="3.90.100.10">
    <property type="entry name" value="Orn/Lys/Arg decarboxylase, C-terminal domain"/>
    <property type="match status" value="1"/>
</dbReference>
<dbReference type="Gene3D" id="3.40.640.10">
    <property type="entry name" value="Type I PLP-dependent aspartate aminotransferase-like (Major domain)"/>
    <property type="match status" value="1"/>
</dbReference>
<evidence type="ECO:0000256" key="4">
    <source>
        <dbReference type="ARBA" id="ARBA00023239"/>
    </source>
</evidence>
<dbReference type="InterPro" id="IPR008286">
    <property type="entry name" value="Prn/Lys/Arg_de-COase_C"/>
</dbReference>
<reference evidence="6 7" key="1">
    <citation type="submission" date="2024-03" db="EMBL/GenBank/DDBJ databases">
        <title>Novel species of the genus Variovorax.</title>
        <authorList>
            <person name="Liu Q."/>
            <person name="Xin Y.-H."/>
        </authorList>
    </citation>
    <scope>NUCLEOTIDE SEQUENCE [LARGE SCALE GENOMIC DNA]</scope>
    <source>
        <strain evidence="6 7">KACC 18899</strain>
    </source>
</reference>
<feature type="domain" description="Orn/Lys/Arg decarboxylases family 1 pyridoxal-P attachment site" evidence="5">
    <location>
        <begin position="394"/>
        <end position="408"/>
    </location>
</feature>
<evidence type="ECO:0000256" key="2">
    <source>
        <dbReference type="ARBA" id="ARBA00022793"/>
    </source>
</evidence>
<dbReference type="PIRSF" id="PIRSF009393">
    <property type="entry name" value="Orn_decarb"/>
    <property type="match status" value="1"/>
</dbReference>
<accession>A0ABU8V9I1</accession>
<dbReference type="PROSITE" id="PS00703">
    <property type="entry name" value="OKR_DC_1"/>
    <property type="match status" value="1"/>
</dbReference>
<organism evidence="6 7">
    <name type="scientific">Variovorax ureilyticus</name>
    <dbReference type="NCBI Taxonomy" id="1836198"/>
    <lineage>
        <taxon>Bacteria</taxon>
        <taxon>Pseudomonadati</taxon>
        <taxon>Pseudomonadota</taxon>
        <taxon>Betaproteobacteria</taxon>
        <taxon>Burkholderiales</taxon>
        <taxon>Comamonadaceae</taxon>
        <taxon>Variovorax</taxon>
    </lineage>
</organism>
<dbReference type="InterPro" id="IPR036633">
    <property type="entry name" value="Prn/Lys/Arg_de-COase_C_sf"/>
</dbReference>
<dbReference type="PANTHER" id="PTHR45229:SF3">
    <property type="entry name" value="BIODEGRADATIVE ARGININE DECARBOXYLASE"/>
    <property type="match status" value="1"/>
</dbReference>
<proteinExistence type="inferred from homology"/>
<sequence length="791" mass="88857">MSRYASYSLQPQAIPIPLHKYLRVVALVDAANVQTKELLACIAANGLQLEVSGTYERDVAEDAGVGAYILWIDGEMLAKARTLLRELRGIGFRTPVWILADSQRISDVPVVSGLGEVEGYVYLGQQSPEFYAKQIGASLVKYGMSLLPPFFGKLMAYDGKATIAFDCPGHQGGQFYRKSPAGQLFFKHFGEAIFRNDLCNADVELGDLLIHEGAADEAQRHAAQVFGADRTYFVLNGTSTSNKIVANALLRRGDLVLFDRNNHKSMHQGALVQAGAVPVFLPTARNAFGMIGAVDWDAWDEASLRERIRSHPLVEDKSIADRQRPFRLACIQLATYDGTVYNVRKVLERIGHLCDYVLWDEAWIGYNAFHPLFTDHSPMRLGELAEDAPGLFSTQSVHKQGAGFSQASQIHKRDDHLIGQQRHVNHQRFNESFLMNASTSPFYPLFASLDVNAKVHEGKAGEMLWDHCIELGIEARKKFREFGRHFVRTGRSAAEQWFFDPFVPDRVTIKGSPFTGDVSDVPWESLATDVIKREQQCWNFDPDARWHGYAGYVNGYAMVDPNKLMLLTPGIDRASGEYLDFGVPATVVANYLREQRIVPEKCDLNSILFLMTPAEDESKLNSLIAKLVKFKSLWDEDAMLQEVLPSLYAANAERYAGYTLRQVCNEMHAFYRDANIKGLQGQCFRADNFPELAMLPQDAYRALVGNEVDYVPLAEAQGRISATLALIYPPGIGIVVPGERWDERAKPMRDYFCAFEASFSRFPGFNYEVQGVYQERGTDGRIRFHTYVVRE</sequence>
<evidence type="ECO:0000313" key="7">
    <source>
        <dbReference type="Proteomes" id="UP001365846"/>
    </source>
</evidence>
<gene>
    <name evidence="6" type="primary">speC</name>
    <name evidence="6" type="ORF">WKW77_04100</name>
</gene>
<comment type="caution">
    <text evidence="6">The sequence shown here is derived from an EMBL/GenBank/DDBJ whole genome shotgun (WGS) entry which is preliminary data.</text>
</comment>
<name>A0ABU8V9I1_9BURK</name>
<dbReference type="NCBIfam" id="NF010092">
    <property type="entry name" value="PRK13578.1"/>
    <property type="match status" value="1"/>
</dbReference>
<evidence type="ECO:0000256" key="3">
    <source>
        <dbReference type="ARBA" id="ARBA00022898"/>
    </source>
</evidence>
<dbReference type="InterPro" id="IPR011193">
    <property type="entry name" value="Orn/lys/arg_de-COase"/>
</dbReference>
<dbReference type="EC" id="4.1.1.17" evidence="6"/>
<dbReference type="GO" id="GO:0004586">
    <property type="term" value="F:ornithine decarboxylase activity"/>
    <property type="evidence" value="ECO:0007669"/>
    <property type="project" value="UniProtKB-EC"/>
</dbReference>
<dbReference type="InterPro" id="IPR000310">
    <property type="entry name" value="Orn/Lys/Arg_deCO2ase_major_dom"/>
</dbReference>
<dbReference type="InterPro" id="IPR015422">
    <property type="entry name" value="PyrdxlP-dep_Trfase_small"/>
</dbReference>
<evidence type="ECO:0000313" key="6">
    <source>
        <dbReference type="EMBL" id="MEJ8810235.1"/>
    </source>
</evidence>
<evidence type="ECO:0000256" key="1">
    <source>
        <dbReference type="ARBA" id="ARBA00010671"/>
    </source>
</evidence>